<sequence length="691" mass="75555">MENGQKRQLSGDALPYNGFASMNIPQGSDPNGGHPAHNNNGTYSSGATYDPQRFDPYYNTQQSSANQGSLPYTQNPYSSGNQPATGSGAFNVPLWNPTDANLNNPSTEIPSMPFMNPQFFLNNTQSFPMMPFNPMFPFPGAQPMSTLAGTPGQTPGLLAPSPQRQRSKTPPMTIPTASEAYMQRALQPPQRTPKRPLLIILDLNGTLIFRKHRKFPPVFAERHGLKEFLEELCRKHSVMIWTSSKPQTLNAIAKTLFPVTGKKKSKLVACWGRDKFGLTQRQYNAKLQVYKELQKVWDTPEIQEAYPGNGGKSKGGTGGKFAKKQKQNKGQAYYPEGQRWDQTNTILIDDSKIKALSEPYNILEIPEFTNNPDIDETTLFRRVLDRLDALSHHDDVSKVFRVWEERQTEQNCKVLDLDISPEMPEGLEDDIDISEDGGAKLPSTSTNLAQGQVSGTSQKGQPQVRSEAEKKAAKKAKKAEKKAKKREKKALEDASKANAVSIPQGSAAAVPPVAALNGTADTLPSASAPAAEAPGTTAAQSSNPPSQALPKLSRNEARKAAKQRKREEREQLKQQEILKELGPNVPTTLDNPDAPRYSFRSKGPIPSVSEPVNINLADPSAAVATAAVDPLDPSSPSAAATNPEYPSALDSTEQSPGFQFNPRQRSFSPARSDVSRNSMLDRLEEGLGLKK</sequence>
<feature type="compositionally biased region" description="Acidic residues" evidence="1">
    <location>
        <begin position="425"/>
        <end position="435"/>
    </location>
</feature>
<dbReference type="SUPFAM" id="SSF56784">
    <property type="entry name" value="HAD-like"/>
    <property type="match status" value="1"/>
</dbReference>
<evidence type="ECO:0000313" key="4">
    <source>
        <dbReference type="Proteomes" id="UP001149165"/>
    </source>
</evidence>
<dbReference type="InterPro" id="IPR023214">
    <property type="entry name" value="HAD_sf"/>
</dbReference>
<dbReference type="SMART" id="SM00577">
    <property type="entry name" value="CPDc"/>
    <property type="match status" value="1"/>
</dbReference>
<feature type="region of interest" description="Disordered" evidence="1">
    <location>
        <begin position="1"/>
        <end position="89"/>
    </location>
</feature>
<accession>A0A9W9FWI1</accession>
<feature type="domain" description="FCP1 homology" evidence="2">
    <location>
        <begin position="192"/>
        <end position="390"/>
    </location>
</feature>
<feature type="region of interest" description="Disordered" evidence="1">
    <location>
        <begin position="304"/>
        <end position="328"/>
    </location>
</feature>
<reference evidence="3" key="2">
    <citation type="journal article" date="2023" name="IMA Fungus">
        <title>Comparative genomic study of the Penicillium genus elucidates a diverse pangenome and 15 lateral gene transfer events.</title>
        <authorList>
            <person name="Petersen C."/>
            <person name="Sorensen T."/>
            <person name="Nielsen M.R."/>
            <person name="Sondergaard T.E."/>
            <person name="Sorensen J.L."/>
            <person name="Fitzpatrick D.A."/>
            <person name="Frisvad J.C."/>
            <person name="Nielsen K.L."/>
        </authorList>
    </citation>
    <scope>NUCLEOTIDE SEQUENCE</scope>
    <source>
        <strain evidence="3">IBT 30069</strain>
    </source>
</reference>
<dbReference type="PROSITE" id="PS50969">
    <property type="entry name" value="FCP1"/>
    <property type="match status" value="1"/>
</dbReference>
<feature type="compositionally biased region" description="Low complexity" evidence="1">
    <location>
        <begin position="522"/>
        <end position="541"/>
    </location>
</feature>
<feature type="region of interest" description="Disordered" evidence="1">
    <location>
        <begin position="418"/>
        <end position="611"/>
    </location>
</feature>
<feature type="compositionally biased region" description="Gly residues" evidence="1">
    <location>
        <begin position="308"/>
        <end position="319"/>
    </location>
</feature>
<feature type="compositionally biased region" description="Basic and acidic residues" evidence="1">
    <location>
        <begin position="679"/>
        <end position="691"/>
    </location>
</feature>
<dbReference type="AlphaFoldDB" id="A0A9W9FWI1"/>
<feature type="compositionally biased region" description="Polar residues" evidence="1">
    <location>
        <begin position="58"/>
        <end position="85"/>
    </location>
</feature>
<protein>
    <recommendedName>
        <fullName evidence="2">FCP1 homology domain-containing protein</fullName>
    </recommendedName>
</protein>
<gene>
    <name evidence="3" type="ORF">N7456_004333</name>
</gene>
<evidence type="ECO:0000313" key="3">
    <source>
        <dbReference type="EMBL" id="KAJ5107658.1"/>
    </source>
</evidence>
<feature type="compositionally biased region" description="Basic residues" evidence="1">
    <location>
        <begin position="472"/>
        <end position="488"/>
    </location>
</feature>
<dbReference type="OrthoDB" id="1711508at2759"/>
<feature type="compositionally biased region" description="Basic and acidic residues" evidence="1">
    <location>
        <begin position="553"/>
        <end position="579"/>
    </location>
</feature>
<evidence type="ECO:0000256" key="1">
    <source>
        <dbReference type="SAM" id="MobiDB-lite"/>
    </source>
</evidence>
<dbReference type="Pfam" id="PF03031">
    <property type="entry name" value="NIF"/>
    <property type="match status" value="2"/>
</dbReference>
<dbReference type="PANTHER" id="PTHR12210">
    <property type="entry name" value="DULLARD PROTEIN PHOSPHATASE"/>
    <property type="match status" value="1"/>
</dbReference>
<proteinExistence type="predicted"/>
<feature type="compositionally biased region" description="Low complexity" evidence="1">
    <location>
        <begin position="31"/>
        <end position="41"/>
    </location>
</feature>
<comment type="caution">
    <text evidence="3">The sequence shown here is derived from an EMBL/GenBank/DDBJ whole genome shotgun (WGS) entry which is preliminary data.</text>
</comment>
<keyword evidence="4" id="KW-1185">Reference proteome</keyword>
<feature type="compositionally biased region" description="Polar residues" evidence="1">
    <location>
        <begin position="649"/>
        <end position="669"/>
    </location>
</feature>
<dbReference type="Gene3D" id="3.40.50.1000">
    <property type="entry name" value="HAD superfamily/HAD-like"/>
    <property type="match status" value="1"/>
</dbReference>
<feature type="region of interest" description="Disordered" evidence="1">
    <location>
        <begin position="148"/>
        <end position="173"/>
    </location>
</feature>
<dbReference type="EMBL" id="JAPQKH010000003">
    <property type="protein sequence ID" value="KAJ5107658.1"/>
    <property type="molecule type" value="Genomic_DNA"/>
</dbReference>
<feature type="region of interest" description="Disordered" evidence="1">
    <location>
        <begin position="626"/>
        <end position="691"/>
    </location>
</feature>
<name>A0A9W9FWI1_9EURO</name>
<organism evidence="3 4">
    <name type="scientific">Penicillium angulare</name>
    <dbReference type="NCBI Taxonomy" id="116970"/>
    <lineage>
        <taxon>Eukaryota</taxon>
        <taxon>Fungi</taxon>
        <taxon>Dikarya</taxon>
        <taxon>Ascomycota</taxon>
        <taxon>Pezizomycotina</taxon>
        <taxon>Eurotiomycetes</taxon>
        <taxon>Eurotiomycetidae</taxon>
        <taxon>Eurotiales</taxon>
        <taxon>Aspergillaceae</taxon>
        <taxon>Penicillium</taxon>
    </lineage>
</organism>
<reference evidence="3" key="1">
    <citation type="submission" date="2022-11" db="EMBL/GenBank/DDBJ databases">
        <authorList>
            <person name="Petersen C."/>
        </authorList>
    </citation>
    <scope>NUCLEOTIDE SEQUENCE</scope>
    <source>
        <strain evidence="3">IBT 30069</strain>
    </source>
</reference>
<dbReference type="Proteomes" id="UP001149165">
    <property type="component" value="Unassembled WGS sequence"/>
</dbReference>
<evidence type="ECO:0000259" key="2">
    <source>
        <dbReference type="PROSITE" id="PS50969"/>
    </source>
</evidence>
<dbReference type="InterPro" id="IPR050365">
    <property type="entry name" value="TIM50"/>
</dbReference>
<feature type="compositionally biased region" description="Polar residues" evidence="1">
    <location>
        <begin position="442"/>
        <end position="464"/>
    </location>
</feature>
<dbReference type="InterPro" id="IPR036412">
    <property type="entry name" value="HAD-like_sf"/>
</dbReference>
<dbReference type="InterPro" id="IPR004274">
    <property type="entry name" value="FCP1_dom"/>
</dbReference>